<evidence type="ECO:0000256" key="1">
    <source>
        <dbReference type="SAM" id="MobiDB-lite"/>
    </source>
</evidence>
<keyword evidence="2" id="KW-1185">Reference proteome</keyword>
<protein>
    <submittedName>
        <fullName evidence="3">Uncharacterized protein</fullName>
    </submittedName>
</protein>
<organism evidence="2 3">
    <name type="scientific">Plectus sambesii</name>
    <dbReference type="NCBI Taxonomy" id="2011161"/>
    <lineage>
        <taxon>Eukaryota</taxon>
        <taxon>Metazoa</taxon>
        <taxon>Ecdysozoa</taxon>
        <taxon>Nematoda</taxon>
        <taxon>Chromadorea</taxon>
        <taxon>Plectida</taxon>
        <taxon>Plectina</taxon>
        <taxon>Plectoidea</taxon>
        <taxon>Plectidae</taxon>
        <taxon>Plectus</taxon>
    </lineage>
</organism>
<feature type="compositionally biased region" description="Basic and acidic residues" evidence="1">
    <location>
        <begin position="9"/>
        <end position="18"/>
    </location>
</feature>
<feature type="region of interest" description="Disordered" evidence="1">
    <location>
        <begin position="1"/>
        <end position="82"/>
    </location>
</feature>
<name>A0A914XA28_9BILA</name>
<proteinExistence type="predicted"/>
<evidence type="ECO:0000313" key="2">
    <source>
        <dbReference type="Proteomes" id="UP000887566"/>
    </source>
</evidence>
<sequence length="140" mass="15852">MRRGKKELRHFAASDGRRSQPTHQSLSVRRQQRLRRRSGYWTERELHRLEHARHSLSQTQSVTHSPTRQHGRGNEPAANTASALCERPGGNLLTILRTVAANKAPGSMDSAKMVVSSLAQSNRRLQVLRPATRRMSNDLQ</sequence>
<accession>A0A914XA28</accession>
<dbReference type="WBParaSite" id="PSAMB.scaffold6688size8980.g28919.t1">
    <property type="protein sequence ID" value="PSAMB.scaffold6688size8980.g28919.t1"/>
    <property type="gene ID" value="PSAMB.scaffold6688size8980.g28919"/>
</dbReference>
<dbReference type="Proteomes" id="UP000887566">
    <property type="component" value="Unplaced"/>
</dbReference>
<evidence type="ECO:0000313" key="3">
    <source>
        <dbReference type="WBParaSite" id="PSAMB.scaffold6688size8980.g28919.t1"/>
    </source>
</evidence>
<dbReference type="AlphaFoldDB" id="A0A914XA28"/>
<feature type="compositionally biased region" description="Polar residues" evidence="1">
    <location>
        <begin position="55"/>
        <end position="68"/>
    </location>
</feature>
<reference evidence="3" key="1">
    <citation type="submission" date="2022-11" db="UniProtKB">
        <authorList>
            <consortium name="WormBaseParasite"/>
        </authorList>
    </citation>
    <scope>IDENTIFICATION</scope>
</reference>
<feature type="compositionally biased region" description="Basic and acidic residues" evidence="1">
    <location>
        <begin position="42"/>
        <end position="53"/>
    </location>
</feature>